<feature type="compositionally biased region" description="Acidic residues" evidence="5">
    <location>
        <begin position="552"/>
        <end position="572"/>
    </location>
</feature>
<dbReference type="Gene3D" id="2.10.25.10">
    <property type="entry name" value="Laminin"/>
    <property type="match status" value="2"/>
</dbReference>
<dbReference type="PROSITE" id="PS50026">
    <property type="entry name" value="EGF_3"/>
    <property type="match status" value="2"/>
</dbReference>
<dbReference type="InParanoid" id="C3ZYC4"/>
<dbReference type="PANTHER" id="PTHR31424">
    <property type="entry name" value="PROTEIN CBG23806"/>
    <property type="match status" value="1"/>
</dbReference>
<dbReference type="SMART" id="SM00181">
    <property type="entry name" value="EGF"/>
    <property type="match status" value="2"/>
</dbReference>
<dbReference type="CDD" id="cd00054">
    <property type="entry name" value="EGF_CA"/>
    <property type="match status" value="2"/>
</dbReference>
<dbReference type="eggNOG" id="KOG1217">
    <property type="taxonomic scope" value="Eukaryota"/>
</dbReference>
<feature type="domain" description="EGF-like" evidence="6">
    <location>
        <begin position="84"/>
        <end position="123"/>
    </location>
</feature>
<dbReference type="PROSITE" id="PS00010">
    <property type="entry name" value="ASX_HYDROXYL"/>
    <property type="match status" value="2"/>
</dbReference>
<name>C3ZYC4_BRAFL</name>
<gene>
    <name evidence="7" type="ORF">BRAFLDRAFT_105223</name>
</gene>
<dbReference type="FunFam" id="2.10.25.10:FF:000240">
    <property type="entry name" value="Vitamin K-dependent protein S"/>
    <property type="match status" value="2"/>
</dbReference>
<reference evidence="7" key="1">
    <citation type="journal article" date="2008" name="Nature">
        <title>The amphioxus genome and the evolution of the chordate karyotype.</title>
        <authorList>
            <consortium name="US DOE Joint Genome Institute (JGI-PGF)"/>
            <person name="Putnam N.H."/>
            <person name="Butts T."/>
            <person name="Ferrier D.E.K."/>
            <person name="Furlong R.F."/>
            <person name="Hellsten U."/>
            <person name="Kawashima T."/>
            <person name="Robinson-Rechavi M."/>
            <person name="Shoguchi E."/>
            <person name="Terry A."/>
            <person name="Yu J.-K."/>
            <person name="Benito-Gutierrez E.L."/>
            <person name="Dubchak I."/>
            <person name="Garcia-Fernandez J."/>
            <person name="Gibson-Brown J.J."/>
            <person name="Grigoriev I.V."/>
            <person name="Horton A.C."/>
            <person name="de Jong P.J."/>
            <person name="Jurka J."/>
            <person name="Kapitonov V.V."/>
            <person name="Kohara Y."/>
            <person name="Kuroki Y."/>
            <person name="Lindquist E."/>
            <person name="Lucas S."/>
            <person name="Osoegawa K."/>
            <person name="Pennacchio L.A."/>
            <person name="Salamov A.A."/>
            <person name="Satou Y."/>
            <person name="Sauka-Spengler T."/>
            <person name="Schmutz J."/>
            <person name="Shin-I T."/>
            <person name="Toyoda A."/>
            <person name="Bronner-Fraser M."/>
            <person name="Fujiyama A."/>
            <person name="Holland L.Z."/>
            <person name="Holland P.W.H."/>
            <person name="Satoh N."/>
            <person name="Rokhsar D.S."/>
        </authorList>
    </citation>
    <scope>NUCLEOTIDE SEQUENCE [LARGE SCALE GENOMIC DNA]</scope>
    <source>
        <strain evidence="7">S238N-H82</strain>
        <tissue evidence="7">Testes</tissue>
    </source>
</reference>
<dbReference type="AlphaFoldDB" id="C3ZYC4"/>
<keyword evidence="2" id="KW-0677">Repeat</keyword>
<feature type="region of interest" description="Disordered" evidence="5">
    <location>
        <begin position="512"/>
        <end position="572"/>
    </location>
</feature>
<accession>C3ZYC4</accession>
<dbReference type="InterPro" id="IPR000742">
    <property type="entry name" value="EGF"/>
</dbReference>
<dbReference type="InterPro" id="IPR000152">
    <property type="entry name" value="EGF-type_Asp/Asn_hydroxyl_site"/>
</dbReference>
<feature type="domain" description="EGF-like" evidence="6">
    <location>
        <begin position="44"/>
        <end position="83"/>
    </location>
</feature>
<keyword evidence="1 4" id="KW-0245">EGF-like domain</keyword>
<keyword evidence="3" id="KW-1015">Disulfide bond</keyword>
<proteinExistence type="predicted"/>
<evidence type="ECO:0000256" key="3">
    <source>
        <dbReference type="ARBA" id="ARBA00023157"/>
    </source>
</evidence>
<evidence type="ECO:0000313" key="7">
    <source>
        <dbReference type="EMBL" id="EEN42455.1"/>
    </source>
</evidence>
<dbReference type="InterPro" id="IPR018097">
    <property type="entry name" value="EGF_Ca-bd_CS"/>
</dbReference>
<evidence type="ECO:0000256" key="2">
    <source>
        <dbReference type="ARBA" id="ARBA00022737"/>
    </source>
</evidence>
<dbReference type="SUPFAM" id="SSF57184">
    <property type="entry name" value="Growth factor receptor domain"/>
    <property type="match status" value="1"/>
</dbReference>
<evidence type="ECO:0000259" key="6">
    <source>
        <dbReference type="PROSITE" id="PS50026"/>
    </source>
</evidence>
<protein>
    <recommendedName>
        <fullName evidence="6">EGF-like domain-containing protein</fullName>
    </recommendedName>
</protein>
<evidence type="ECO:0000256" key="5">
    <source>
        <dbReference type="SAM" id="MobiDB-lite"/>
    </source>
</evidence>
<dbReference type="SMART" id="SM00179">
    <property type="entry name" value="EGF_CA"/>
    <property type="match status" value="2"/>
</dbReference>
<evidence type="ECO:0000256" key="4">
    <source>
        <dbReference type="PROSITE-ProRule" id="PRU00076"/>
    </source>
</evidence>
<dbReference type="GO" id="GO:0005509">
    <property type="term" value="F:calcium ion binding"/>
    <property type="evidence" value="ECO:0007669"/>
    <property type="project" value="InterPro"/>
</dbReference>
<evidence type="ECO:0000256" key="1">
    <source>
        <dbReference type="ARBA" id="ARBA00022536"/>
    </source>
</evidence>
<sequence>MTMINYSFGCPDYIMGCMTYVDIPGECCRHCSQYHYAIWPGYTDVNECADNNGGCDHFCQNSVGSYRCTCRPGYQLSGSSRCVDINECSTDNGGCSQICVNTVGSYRCTCRSGYYLSGSKDCFGKESYEEQVQSGSRVFREMEDLQQNGLHLKVGEEEDGQDRTKHVKINWYILSDWKALAEMMGLVGPTGKYFCVLCYCTKEHLSRFSQDFSLRTHDKAAQCIRDRDKRGHQKLPVMNIPWGNVIIDTLHMYLRIGGKLLTQLIGWVIDQNVPEKLEQAMRDVGVGTFYLREEGNRQGTNTFKWKSLSAKELKKAIKMLPDRLPDIIENVGITKEAKIDSLQGRTLTAILQSKGAKVPHKVSERKALLKELLGGAERITVPGRPGNRVQIQVADIQEIWREFSRIMDMPKDPRLHNNYKAAARQWVVKFRDTTYLEDCTPYMHYFACHAGDQLQEHPFLHYVNCETIEKKNHVQTRRYHLATQKGGGRNHSKWAEQLMQMENRETFAAIHGIGQREKRKWTRRAQPDDPGYGGGSASDSDSEESMVGSNTDELDGDDDDDDRIVYDGEEDD</sequence>
<dbReference type="InterPro" id="IPR009030">
    <property type="entry name" value="Growth_fac_rcpt_cys_sf"/>
</dbReference>
<dbReference type="Pfam" id="PF14670">
    <property type="entry name" value="FXa_inhibition"/>
    <property type="match status" value="2"/>
</dbReference>
<dbReference type="PROSITE" id="PS01187">
    <property type="entry name" value="EGF_CA"/>
    <property type="match status" value="1"/>
</dbReference>
<organism>
    <name type="scientific">Branchiostoma floridae</name>
    <name type="common">Florida lancelet</name>
    <name type="synonym">Amphioxus</name>
    <dbReference type="NCBI Taxonomy" id="7739"/>
    <lineage>
        <taxon>Eukaryota</taxon>
        <taxon>Metazoa</taxon>
        <taxon>Chordata</taxon>
        <taxon>Cephalochordata</taxon>
        <taxon>Leptocardii</taxon>
        <taxon>Amphioxiformes</taxon>
        <taxon>Branchiostomatidae</taxon>
        <taxon>Branchiostoma</taxon>
    </lineage>
</organism>
<dbReference type="EMBL" id="GG666726">
    <property type="protein sequence ID" value="EEN42455.1"/>
    <property type="molecule type" value="Genomic_DNA"/>
</dbReference>
<dbReference type="PROSITE" id="PS01186">
    <property type="entry name" value="EGF_2"/>
    <property type="match status" value="2"/>
</dbReference>
<comment type="caution">
    <text evidence="4">Lacks conserved residue(s) required for the propagation of feature annotation.</text>
</comment>
<dbReference type="InterPro" id="IPR001881">
    <property type="entry name" value="EGF-like_Ca-bd_dom"/>
</dbReference>
<dbReference type="PANTHER" id="PTHR31424:SF5">
    <property type="entry name" value="APPLE DOMAIN-CONTAINING PROTEIN"/>
    <property type="match status" value="1"/>
</dbReference>